<reference evidence="5" key="1">
    <citation type="submission" date="2015-07" db="EMBL/GenBank/DDBJ databases">
        <title>Transcriptome Assembly of Anthurium amnicola.</title>
        <authorList>
            <person name="Suzuki J."/>
        </authorList>
    </citation>
    <scope>NUCLEOTIDE SEQUENCE</scope>
</reference>
<sequence>KKNFFFFLSFFIIIIYPSFLMDPQDPNSFRHKFSYVNGIIYHYVDQGEGYDNVIILCHGFPDLWYGWRYQIPFLVSKGYRVIAPDLRGFGQTESPHCPPNDIHQYGYKNVCKDLSELMNQLNLKKAIFMGHDWGGLVVWRMCIYHPEKVRAIISLGTPYTPPNDHYLDIESVAELLPILQYQVYLNHPKAEIELDRNPELFLKSTFRSFKKEDRVRGFDGNSMLGNTPNNLEKSPMITNKELDYYISQYKARGFHGGLNYYKTRKVNFQDEKGARKQIHHPALMITLDDDIFFPHTMIKNMNKYCKDLTMKSIDKCFHWAMIEQTQKFHDIIEPFLDNISQKELQNRNTEKKFKAKI</sequence>
<dbReference type="InterPro" id="IPR029058">
    <property type="entry name" value="AB_hydrolase_fold"/>
</dbReference>
<evidence type="ECO:0000256" key="1">
    <source>
        <dbReference type="ARBA" id="ARBA00022801"/>
    </source>
</evidence>
<dbReference type="Pfam" id="PF00561">
    <property type="entry name" value="Abhydrolase_1"/>
    <property type="match status" value="1"/>
</dbReference>
<evidence type="ECO:0000256" key="3">
    <source>
        <dbReference type="SAM" id="SignalP"/>
    </source>
</evidence>
<comment type="similarity">
    <text evidence="2">Belongs to the AB hydrolase superfamily. Epoxide hydrolase family.</text>
</comment>
<dbReference type="AlphaFoldDB" id="A0A1D1YY80"/>
<feature type="signal peptide" evidence="3">
    <location>
        <begin position="1"/>
        <end position="20"/>
    </location>
</feature>
<dbReference type="PRINTS" id="PR00412">
    <property type="entry name" value="EPOXHYDRLASE"/>
</dbReference>
<proteinExistence type="inferred from homology"/>
<gene>
    <name evidence="5" type="primary">Ephx2_9</name>
    <name evidence="5" type="ORF">g.33917</name>
</gene>
<keyword evidence="3" id="KW-0732">Signal</keyword>
<dbReference type="PRINTS" id="PR00111">
    <property type="entry name" value="ABHYDROLASE"/>
</dbReference>
<protein>
    <submittedName>
        <fullName evidence="5">Epoxide hydrolase 2</fullName>
    </submittedName>
</protein>
<keyword evidence="1 5" id="KW-0378">Hydrolase</keyword>
<dbReference type="SUPFAM" id="SSF53474">
    <property type="entry name" value="alpha/beta-Hydrolases"/>
    <property type="match status" value="1"/>
</dbReference>
<dbReference type="GO" id="GO:0016787">
    <property type="term" value="F:hydrolase activity"/>
    <property type="evidence" value="ECO:0007669"/>
    <property type="project" value="UniProtKB-KW"/>
</dbReference>
<dbReference type="Gene3D" id="3.40.50.1820">
    <property type="entry name" value="alpha/beta hydrolase"/>
    <property type="match status" value="1"/>
</dbReference>
<dbReference type="EMBL" id="GDJX01008336">
    <property type="protein sequence ID" value="JAT59600.1"/>
    <property type="molecule type" value="Transcribed_RNA"/>
</dbReference>
<name>A0A1D1YY80_9ARAE</name>
<dbReference type="PANTHER" id="PTHR43329">
    <property type="entry name" value="EPOXIDE HYDROLASE"/>
    <property type="match status" value="1"/>
</dbReference>
<accession>A0A1D1YY80</accession>
<organism evidence="5">
    <name type="scientific">Anthurium amnicola</name>
    <dbReference type="NCBI Taxonomy" id="1678845"/>
    <lineage>
        <taxon>Eukaryota</taxon>
        <taxon>Viridiplantae</taxon>
        <taxon>Streptophyta</taxon>
        <taxon>Embryophyta</taxon>
        <taxon>Tracheophyta</taxon>
        <taxon>Spermatophyta</taxon>
        <taxon>Magnoliopsida</taxon>
        <taxon>Liliopsida</taxon>
        <taxon>Araceae</taxon>
        <taxon>Pothoideae</taxon>
        <taxon>Potheae</taxon>
        <taxon>Anthurium</taxon>
    </lineage>
</organism>
<evidence type="ECO:0000313" key="5">
    <source>
        <dbReference type="EMBL" id="JAT59600.1"/>
    </source>
</evidence>
<feature type="domain" description="AB hydrolase-1" evidence="4">
    <location>
        <begin position="52"/>
        <end position="323"/>
    </location>
</feature>
<dbReference type="InterPro" id="IPR000073">
    <property type="entry name" value="AB_hydrolase_1"/>
</dbReference>
<evidence type="ECO:0000256" key="2">
    <source>
        <dbReference type="ARBA" id="ARBA00038334"/>
    </source>
</evidence>
<feature type="chain" id="PRO_5008900573" evidence="3">
    <location>
        <begin position="21"/>
        <end position="357"/>
    </location>
</feature>
<evidence type="ECO:0000259" key="4">
    <source>
        <dbReference type="Pfam" id="PF00561"/>
    </source>
</evidence>
<feature type="non-terminal residue" evidence="5">
    <location>
        <position position="1"/>
    </location>
</feature>
<dbReference type="InterPro" id="IPR000639">
    <property type="entry name" value="Epox_hydrolase-like"/>
</dbReference>